<evidence type="ECO:0000259" key="1">
    <source>
        <dbReference type="SMART" id="SM00861"/>
    </source>
</evidence>
<dbReference type="EMBL" id="MGAY01000027">
    <property type="protein sequence ID" value="OGK56693.1"/>
    <property type="molecule type" value="Genomic_DNA"/>
</dbReference>
<organism evidence="2 3">
    <name type="scientific">Candidatus Roizmanbacteria bacterium RIFCSPLOWO2_02_FULL_38_10</name>
    <dbReference type="NCBI Taxonomy" id="1802074"/>
    <lineage>
        <taxon>Bacteria</taxon>
        <taxon>Candidatus Roizmaniibacteriota</taxon>
    </lineage>
</organism>
<dbReference type="PANTHER" id="PTHR43825">
    <property type="entry name" value="PYRUVATE DEHYDROGENASE E1 COMPONENT"/>
    <property type="match status" value="1"/>
</dbReference>
<gene>
    <name evidence="2" type="ORF">A3J15_03915</name>
</gene>
<dbReference type="InterPro" id="IPR005475">
    <property type="entry name" value="Transketolase-like_Pyr-bd"/>
</dbReference>
<dbReference type="STRING" id="1802074.A3J15_03915"/>
<accession>A0A1F7JM47</accession>
<dbReference type="InterPro" id="IPR033248">
    <property type="entry name" value="Transketolase_C"/>
</dbReference>
<dbReference type="Pfam" id="PF02779">
    <property type="entry name" value="Transket_pyr"/>
    <property type="match status" value="1"/>
</dbReference>
<dbReference type="SUPFAM" id="SSF52922">
    <property type="entry name" value="TK C-terminal domain-like"/>
    <property type="match status" value="1"/>
</dbReference>
<dbReference type="SMART" id="SM00861">
    <property type="entry name" value="Transket_pyr"/>
    <property type="match status" value="1"/>
</dbReference>
<dbReference type="Pfam" id="PF02780">
    <property type="entry name" value="Transketolase_C"/>
    <property type="match status" value="1"/>
</dbReference>
<dbReference type="CDD" id="cd07033">
    <property type="entry name" value="TPP_PYR_DXS_TK_like"/>
    <property type="match status" value="1"/>
</dbReference>
<protein>
    <recommendedName>
        <fullName evidence="1">Transketolase-like pyrimidine-binding domain-containing protein</fullName>
    </recommendedName>
</protein>
<name>A0A1F7JM47_9BACT</name>
<dbReference type="Proteomes" id="UP000176376">
    <property type="component" value="Unassembled WGS sequence"/>
</dbReference>
<dbReference type="AlphaFoldDB" id="A0A1F7JM47"/>
<comment type="caution">
    <text evidence="2">The sequence shown here is derived from an EMBL/GenBank/DDBJ whole genome shotgun (WGS) entry which is preliminary data.</text>
</comment>
<evidence type="ECO:0000313" key="3">
    <source>
        <dbReference type="Proteomes" id="UP000176376"/>
    </source>
</evidence>
<reference evidence="2 3" key="1">
    <citation type="journal article" date="2016" name="Nat. Commun.">
        <title>Thousands of microbial genomes shed light on interconnected biogeochemical processes in an aquifer system.</title>
        <authorList>
            <person name="Anantharaman K."/>
            <person name="Brown C.T."/>
            <person name="Hug L.A."/>
            <person name="Sharon I."/>
            <person name="Castelle C.J."/>
            <person name="Probst A.J."/>
            <person name="Thomas B.C."/>
            <person name="Singh A."/>
            <person name="Wilkins M.J."/>
            <person name="Karaoz U."/>
            <person name="Brodie E.L."/>
            <person name="Williams K.H."/>
            <person name="Hubbard S.S."/>
            <person name="Banfield J.F."/>
        </authorList>
    </citation>
    <scope>NUCLEOTIDE SEQUENCE [LARGE SCALE GENOMIC DNA]</scope>
</reference>
<sequence>MRQAFAKHIGVLCKRDRKIVFLTGDLGFNAFENLRETIGDRFINAGVAEHNMVGVAAGLSTSGFKPWIYSIAPFTTIKVLEELRNDVCLANRNVKIVGLGGGFDYGLAGPTHHIIQDVSLMLSLPNMTVLAPGFQEDIRHIIKTANKMLSPVYIRLTKAQPLDYKIPVYKPIRRLTTGNKKTIIVFGSIIVEALCAINQIKKNSEIDLWLVSQLPIKFPDTMINSIKKTRKLIIIEEHQKHGGLGSAISDLLISRQLSLKFFRHIYITGYKSHHYGSRQFHLKENKLDSQSIFSILKKN</sequence>
<dbReference type="InterPro" id="IPR029061">
    <property type="entry name" value="THDP-binding"/>
</dbReference>
<dbReference type="InterPro" id="IPR051157">
    <property type="entry name" value="PDH/Transketolase"/>
</dbReference>
<dbReference type="Gene3D" id="3.40.50.920">
    <property type="match status" value="1"/>
</dbReference>
<proteinExistence type="predicted"/>
<dbReference type="Gene3D" id="3.40.50.970">
    <property type="match status" value="1"/>
</dbReference>
<dbReference type="SUPFAM" id="SSF52518">
    <property type="entry name" value="Thiamin diphosphate-binding fold (THDP-binding)"/>
    <property type="match status" value="1"/>
</dbReference>
<dbReference type="PANTHER" id="PTHR43825:SF5">
    <property type="entry name" value="HYPOTHETICAL TRANSKETOLASE FAMILY PROTEIN"/>
    <property type="match status" value="1"/>
</dbReference>
<feature type="domain" description="Transketolase-like pyrimidine-binding" evidence="1">
    <location>
        <begin position="1"/>
        <end position="164"/>
    </location>
</feature>
<evidence type="ECO:0000313" key="2">
    <source>
        <dbReference type="EMBL" id="OGK56693.1"/>
    </source>
</evidence>
<dbReference type="InterPro" id="IPR009014">
    <property type="entry name" value="Transketo_C/PFOR_II"/>
</dbReference>